<dbReference type="InterPro" id="IPR036396">
    <property type="entry name" value="Cyt_P450_sf"/>
</dbReference>
<keyword evidence="5 7" id="KW-0408">Iron</keyword>
<dbReference type="PROSITE" id="PS00086">
    <property type="entry name" value="CYTOCHROME_P450"/>
    <property type="match status" value="1"/>
</dbReference>
<sequence>MDDQLAHPAGCPRLVLDPTGRNRDAESAELFARGPATPVDILGVHAWAVADPELLEELTKDPRVSKDGLQHWPGFEEALRTWPLALWVNARNMFTAHGAEHRRLRRLVGSAFSTRQVNALGERIEELTAALLDGIAATPPGTAVDLREHLAYPLPIQVIGQLLGLPEELRDQFRYYVDRVFSTVLSPEEAAANAAAFYAMLDELIALKRERPGEDMTSLLIAARDTEGDGSALTEEELRDTLLLIVSAGYETTVNLIDNAVALLLTHPEQLDLVRTGKAGWDDVVEEALRRDAPVAHLPLRYAVEDVELPGGLTIRRGEAILASYAAAGRHPVRYGEDGGVFDVTRPVKDHLAFGHGPHFCLGAPLARLEARTALRALFERFPRLALLPGVELEPVDSLISNGHRTLPVLLDGGPAAE</sequence>
<keyword evidence="3 7" id="KW-0479">Metal-binding</keyword>
<dbReference type="InterPro" id="IPR017972">
    <property type="entry name" value="Cyt_P450_CS"/>
</dbReference>
<keyword evidence="6 7" id="KW-0503">Monooxygenase</keyword>
<dbReference type="AlphaFoldDB" id="A0AB39TU71"/>
<dbReference type="FunFam" id="1.10.630.10:FF:000018">
    <property type="entry name" value="Cytochrome P450 monooxygenase"/>
    <property type="match status" value="1"/>
</dbReference>
<evidence type="ECO:0000256" key="7">
    <source>
        <dbReference type="RuleBase" id="RU000461"/>
    </source>
</evidence>
<feature type="region of interest" description="Disordered" evidence="8">
    <location>
        <begin position="1"/>
        <end position="20"/>
    </location>
</feature>
<dbReference type="Gene3D" id="1.10.630.10">
    <property type="entry name" value="Cytochrome P450"/>
    <property type="match status" value="1"/>
</dbReference>
<evidence type="ECO:0000256" key="4">
    <source>
        <dbReference type="ARBA" id="ARBA00023002"/>
    </source>
</evidence>
<name>A0AB39TU71_9ACTN</name>
<evidence type="ECO:0000256" key="2">
    <source>
        <dbReference type="ARBA" id="ARBA00022617"/>
    </source>
</evidence>
<evidence type="ECO:0000256" key="5">
    <source>
        <dbReference type="ARBA" id="ARBA00023004"/>
    </source>
</evidence>
<dbReference type="InterPro" id="IPR001128">
    <property type="entry name" value="Cyt_P450"/>
</dbReference>
<dbReference type="PRINTS" id="PR00359">
    <property type="entry name" value="BP450"/>
</dbReference>
<dbReference type="GO" id="GO:0016705">
    <property type="term" value="F:oxidoreductase activity, acting on paired donors, with incorporation or reduction of molecular oxygen"/>
    <property type="evidence" value="ECO:0007669"/>
    <property type="project" value="InterPro"/>
</dbReference>
<dbReference type="EMBL" id="CP163445">
    <property type="protein sequence ID" value="XDQ82700.1"/>
    <property type="molecule type" value="Genomic_DNA"/>
</dbReference>
<dbReference type="PANTHER" id="PTHR46696:SF1">
    <property type="entry name" value="CYTOCHROME P450 YJIB-RELATED"/>
    <property type="match status" value="1"/>
</dbReference>
<keyword evidence="4 7" id="KW-0560">Oxidoreductase</keyword>
<evidence type="ECO:0000256" key="1">
    <source>
        <dbReference type="ARBA" id="ARBA00010617"/>
    </source>
</evidence>
<evidence type="ECO:0000256" key="3">
    <source>
        <dbReference type="ARBA" id="ARBA00022723"/>
    </source>
</evidence>
<dbReference type="GO" id="GO:0004497">
    <property type="term" value="F:monooxygenase activity"/>
    <property type="evidence" value="ECO:0007669"/>
    <property type="project" value="UniProtKB-KW"/>
</dbReference>
<organism evidence="9">
    <name type="scientific">Streptomyces sp. Y1</name>
    <dbReference type="NCBI Taxonomy" id="3238634"/>
    <lineage>
        <taxon>Bacteria</taxon>
        <taxon>Bacillati</taxon>
        <taxon>Actinomycetota</taxon>
        <taxon>Actinomycetes</taxon>
        <taxon>Kitasatosporales</taxon>
        <taxon>Streptomycetaceae</taxon>
        <taxon>Streptomyces</taxon>
    </lineage>
</organism>
<reference evidence="9" key="1">
    <citation type="submission" date="2024-07" db="EMBL/GenBank/DDBJ databases">
        <authorList>
            <person name="Yu S.T."/>
        </authorList>
    </citation>
    <scope>NUCLEOTIDE SEQUENCE</scope>
    <source>
        <strain evidence="9">Y1</strain>
    </source>
</reference>
<evidence type="ECO:0000313" key="9">
    <source>
        <dbReference type="EMBL" id="XDQ82700.1"/>
    </source>
</evidence>
<comment type="similarity">
    <text evidence="1 7">Belongs to the cytochrome P450 family.</text>
</comment>
<gene>
    <name evidence="9" type="ORF">AB2U05_31480</name>
</gene>
<dbReference type="CDD" id="cd11029">
    <property type="entry name" value="CYP107-like"/>
    <property type="match status" value="1"/>
</dbReference>
<dbReference type="RefSeq" id="WP_244178555.1">
    <property type="nucleotide sequence ID" value="NZ_CP163445.1"/>
</dbReference>
<keyword evidence="2 7" id="KW-0349">Heme</keyword>
<proteinExistence type="inferred from homology"/>
<dbReference type="SUPFAM" id="SSF48264">
    <property type="entry name" value="Cytochrome P450"/>
    <property type="match status" value="1"/>
</dbReference>
<evidence type="ECO:0000256" key="6">
    <source>
        <dbReference type="ARBA" id="ARBA00023033"/>
    </source>
</evidence>
<dbReference type="GO" id="GO:0020037">
    <property type="term" value="F:heme binding"/>
    <property type="evidence" value="ECO:0007669"/>
    <property type="project" value="InterPro"/>
</dbReference>
<dbReference type="InterPro" id="IPR002397">
    <property type="entry name" value="Cyt_P450_B"/>
</dbReference>
<protein>
    <submittedName>
        <fullName evidence="9">Cytochrome P450</fullName>
    </submittedName>
</protein>
<dbReference type="PANTHER" id="PTHR46696">
    <property type="entry name" value="P450, PUTATIVE (EUROFUNG)-RELATED"/>
    <property type="match status" value="1"/>
</dbReference>
<evidence type="ECO:0000256" key="8">
    <source>
        <dbReference type="SAM" id="MobiDB-lite"/>
    </source>
</evidence>
<dbReference type="GO" id="GO:0005506">
    <property type="term" value="F:iron ion binding"/>
    <property type="evidence" value="ECO:0007669"/>
    <property type="project" value="InterPro"/>
</dbReference>
<accession>A0AB39TU71</accession>
<dbReference type="Pfam" id="PF00067">
    <property type="entry name" value="p450"/>
    <property type="match status" value="2"/>
</dbReference>